<comment type="caution">
    <text evidence="2">The sequence shown here is derived from an EMBL/GenBank/DDBJ whole genome shotgun (WGS) entry which is preliminary data.</text>
</comment>
<name>A0ABQ9B0K3_9ROSI</name>
<protein>
    <submittedName>
        <fullName evidence="2">Uncharacterized protein</fullName>
    </submittedName>
</protein>
<proteinExistence type="predicted"/>
<dbReference type="Proteomes" id="UP001141253">
    <property type="component" value="Chromosome 7"/>
</dbReference>
<keyword evidence="1" id="KW-0472">Membrane</keyword>
<evidence type="ECO:0000313" key="2">
    <source>
        <dbReference type="EMBL" id="KAJ6366924.1"/>
    </source>
</evidence>
<sequence>MGPSQGYCSSPSNGCWFSQHRILLNVLNAIRLEREGKICNKMHQFLGPHYTLLVILILVSPWNLVSRQLASYLRLKNILAKCSRQMKPQSCTE</sequence>
<dbReference type="EMBL" id="JAPFFI010000014">
    <property type="protein sequence ID" value="KAJ6366924.1"/>
    <property type="molecule type" value="Genomic_DNA"/>
</dbReference>
<keyword evidence="1" id="KW-0812">Transmembrane</keyword>
<feature type="transmembrane region" description="Helical" evidence="1">
    <location>
        <begin position="50"/>
        <end position="66"/>
    </location>
</feature>
<reference evidence="2" key="2">
    <citation type="journal article" date="2023" name="Int. J. Mol. Sci.">
        <title>De Novo Assembly and Annotation of 11 Diverse Shrub Willow (Salix) Genomes Reveals Novel Gene Organization in Sex-Linked Regions.</title>
        <authorList>
            <person name="Hyden B."/>
            <person name="Feng K."/>
            <person name="Yates T.B."/>
            <person name="Jawdy S."/>
            <person name="Cereghino C."/>
            <person name="Smart L.B."/>
            <person name="Muchero W."/>
        </authorList>
    </citation>
    <scope>NUCLEOTIDE SEQUENCE</scope>
    <source>
        <tissue evidence="2">Shoot tip</tissue>
    </source>
</reference>
<gene>
    <name evidence="2" type="ORF">OIU77_003326</name>
</gene>
<organism evidence="2 3">
    <name type="scientific">Salix suchowensis</name>
    <dbReference type="NCBI Taxonomy" id="1278906"/>
    <lineage>
        <taxon>Eukaryota</taxon>
        <taxon>Viridiplantae</taxon>
        <taxon>Streptophyta</taxon>
        <taxon>Embryophyta</taxon>
        <taxon>Tracheophyta</taxon>
        <taxon>Spermatophyta</taxon>
        <taxon>Magnoliopsida</taxon>
        <taxon>eudicotyledons</taxon>
        <taxon>Gunneridae</taxon>
        <taxon>Pentapetalae</taxon>
        <taxon>rosids</taxon>
        <taxon>fabids</taxon>
        <taxon>Malpighiales</taxon>
        <taxon>Salicaceae</taxon>
        <taxon>Saliceae</taxon>
        <taxon>Salix</taxon>
    </lineage>
</organism>
<keyword evidence="3" id="KW-1185">Reference proteome</keyword>
<reference evidence="2" key="1">
    <citation type="submission" date="2022-10" db="EMBL/GenBank/DDBJ databases">
        <authorList>
            <person name="Hyden B.L."/>
            <person name="Feng K."/>
            <person name="Yates T."/>
            <person name="Jawdy S."/>
            <person name="Smart L.B."/>
            <person name="Muchero W."/>
        </authorList>
    </citation>
    <scope>NUCLEOTIDE SEQUENCE</scope>
    <source>
        <tissue evidence="2">Shoot tip</tissue>
    </source>
</reference>
<evidence type="ECO:0000256" key="1">
    <source>
        <dbReference type="SAM" id="Phobius"/>
    </source>
</evidence>
<evidence type="ECO:0000313" key="3">
    <source>
        <dbReference type="Proteomes" id="UP001141253"/>
    </source>
</evidence>
<keyword evidence="1" id="KW-1133">Transmembrane helix</keyword>
<accession>A0ABQ9B0K3</accession>